<dbReference type="Proteomes" id="UP000034086">
    <property type="component" value="Unassembled WGS sequence"/>
</dbReference>
<proteinExistence type="predicted"/>
<evidence type="ECO:0000313" key="2">
    <source>
        <dbReference type="Proteomes" id="UP000034086"/>
    </source>
</evidence>
<comment type="caution">
    <text evidence="1">The sequence shown here is derived from an EMBL/GenBank/DDBJ whole genome shotgun (WGS) entry which is preliminary data.</text>
</comment>
<evidence type="ECO:0000313" key="1">
    <source>
        <dbReference type="EMBL" id="KKU03981.1"/>
    </source>
</evidence>
<dbReference type="AlphaFoldDB" id="A0A0G1M6V2"/>
<reference evidence="1 2" key="1">
    <citation type="journal article" date="2015" name="Nature">
        <title>rRNA introns, odd ribosomes, and small enigmatic genomes across a large radiation of phyla.</title>
        <authorList>
            <person name="Brown C.T."/>
            <person name="Hug L.A."/>
            <person name="Thomas B.C."/>
            <person name="Sharon I."/>
            <person name="Castelle C.J."/>
            <person name="Singh A."/>
            <person name="Wilkins M.J."/>
            <person name="Williams K.H."/>
            <person name="Banfield J.F."/>
        </authorList>
    </citation>
    <scope>NUCLEOTIDE SEQUENCE [LARGE SCALE GENOMIC DNA]</scope>
</reference>
<dbReference type="Gene3D" id="3.40.50.450">
    <property type="match status" value="1"/>
</dbReference>
<dbReference type="SUPFAM" id="SSF52309">
    <property type="entry name" value="N-(deoxy)ribosyltransferase-like"/>
    <property type="match status" value="1"/>
</dbReference>
<evidence type="ECO:0008006" key="3">
    <source>
        <dbReference type="Google" id="ProtNLM"/>
    </source>
</evidence>
<sequence>MKMKPRIFITASFEEDGNREEVEKLCNLVKSAGFEDFCFIRDVEHYQKIFNNPVELMKRAKEEIEKSDYLLIDMTDKPTGRAIEAGMAYALGKKVVVIMKRGTRVKDTTRGISTTIIEYDKVDEIVGPLSQMILEKF</sequence>
<organism evidence="1 2">
    <name type="scientific">Candidatus Woesebacteria bacterium GW2011_GWE1_45_18</name>
    <dbReference type="NCBI Taxonomy" id="1618598"/>
    <lineage>
        <taxon>Bacteria</taxon>
        <taxon>Candidatus Woeseibacteriota</taxon>
    </lineage>
</organism>
<dbReference type="EMBL" id="LCKQ01000006">
    <property type="protein sequence ID" value="KKU03981.1"/>
    <property type="molecule type" value="Genomic_DNA"/>
</dbReference>
<accession>A0A0G1M6V2</accession>
<protein>
    <recommendedName>
        <fullName evidence="3">Nucleoside 2-deoxyribosyltransferase</fullName>
    </recommendedName>
</protein>
<name>A0A0G1M6V2_9BACT</name>
<gene>
    <name evidence="1" type="ORF">UX03_C0006G0011</name>
</gene>